<dbReference type="InterPro" id="IPR049177">
    <property type="entry name" value="MgtC_SapB_SrpB_YhiD_N"/>
</dbReference>
<dbReference type="InterPro" id="IPR003416">
    <property type="entry name" value="MgtC/SapB/SrpB/YhiD_fam"/>
</dbReference>
<reference evidence="9" key="1">
    <citation type="submission" date="2020-08" db="EMBL/GenBank/DDBJ databases">
        <title>Genome public.</title>
        <authorList>
            <person name="Liu C."/>
            <person name="Sun Q."/>
        </authorList>
    </citation>
    <scope>NUCLEOTIDE SEQUENCE</scope>
    <source>
        <strain evidence="9">NSJ-68</strain>
    </source>
</reference>
<evidence type="ECO:0000256" key="3">
    <source>
        <dbReference type="ARBA" id="ARBA00022475"/>
    </source>
</evidence>
<feature type="domain" description="MgtC/SapB/SrpB/YhiD N-terminal" evidence="8">
    <location>
        <begin position="25"/>
        <end position="148"/>
    </location>
</feature>
<keyword evidence="3" id="KW-1003">Cell membrane</keyword>
<keyword evidence="5 7" id="KW-1133">Transmembrane helix</keyword>
<evidence type="ECO:0000256" key="2">
    <source>
        <dbReference type="ARBA" id="ARBA00009298"/>
    </source>
</evidence>
<accession>A0A923RNG2</accession>
<comment type="caution">
    <text evidence="9">The sequence shown here is derived from an EMBL/GenBank/DDBJ whole genome shotgun (WGS) entry which is preliminary data.</text>
</comment>
<keyword evidence="6 7" id="KW-0472">Membrane</keyword>
<evidence type="ECO:0000259" key="8">
    <source>
        <dbReference type="Pfam" id="PF02308"/>
    </source>
</evidence>
<evidence type="ECO:0000313" key="10">
    <source>
        <dbReference type="Proteomes" id="UP000649345"/>
    </source>
</evidence>
<evidence type="ECO:0000256" key="7">
    <source>
        <dbReference type="SAM" id="Phobius"/>
    </source>
</evidence>
<proteinExistence type="inferred from homology"/>
<organism evidence="9 10">
    <name type="scientific">Anaerosacchariphilus hominis</name>
    <dbReference type="NCBI Taxonomy" id="2763017"/>
    <lineage>
        <taxon>Bacteria</taxon>
        <taxon>Bacillati</taxon>
        <taxon>Bacillota</taxon>
        <taxon>Clostridia</taxon>
        <taxon>Lachnospirales</taxon>
        <taxon>Lachnospiraceae</taxon>
        <taxon>Anaerosacchariphilus</taxon>
    </lineage>
</organism>
<feature type="transmembrane region" description="Helical" evidence="7">
    <location>
        <begin position="14"/>
        <end position="35"/>
    </location>
</feature>
<feature type="transmembrane region" description="Helical" evidence="7">
    <location>
        <begin position="128"/>
        <end position="146"/>
    </location>
</feature>
<name>A0A923RNG2_9FIRM</name>
<comment type="subcellular location">
    <subcellularLocation>
        <location evidence="1">Cell membrane</location>
        <topology evidence="1">Multi-pass membrane protein</topology>
    </subcellularLocation>
</comment>
<dbReference type="AlphaFoldDB" id="A0A923RNG2"/>
<dbReference type="PANTHER" id="PTHR33778">
    <property type="entry name" value="PROTEIN MGTC"/>
    <property type="match status" value="1"/>
</dbReference>
<dbReference type="Pfam" id="PF02308">
    <property type="entry name" value="MgtC"/>
    <property type="match status" value="1"/>
</dbReference>
<dbReference type="PANTHER" id="PTHR33778:SF1">
    <property type="entry name" value="MAGNESIUM TRANSPORTER YHID-RELATED"/>
    <property type="match status" value="1"/>
</dbReference>
<evidence type="ECO:0000313" key="9">
    <source>
        <dbReference type="EMBL" id="MBC5660461.1"/>
    </source>
</evidence>
<sequence>MEYWTAGLTEIRELTPLSLVIRGFLAFILGGMLGLERGMKNRPAGLRTYMLVCLGACIVTMTNQYVYQAYRTGDPVRMGAQVISGIGFLGAGTIVVTSRNQIKGLTTAAGLWASACMGLAVGLGLYEVAIASTLMIFLILNSLHTLDNRMHSRTRVVELYVELNKKTPLGDFLRYIRGQDMEPSNIQMEHDEIIASHTVSFIVTLKGQKSHTHREILGIVKAMKGVVYVEEL</sequence>
<evidence type="ECO:0000256" key="4">
    <source>
        <dbReference type="ARBA" id="ARBA00022692"/>
    </source>
</evidence>
<protein>
    <submittedName>
        <fullName evidence="9">MgtC/SapB family protein</fullName>
    </submittedName>
</protein>
<feature type="transmembrane region" description="Helical" evidence="7">
    <location>
        <begin position="78"/>
        <end position="97"/>
    </location>
</feature>
<feature type="transmembrane region" description="Helical" evidence="7">
    <location>
        <begin position="47"/>
        <end position="66"/>
    </location>
</feature>
<dbReference type="GO" id="GO:0005886">
    <property type="term" value="C:plasma membrane"/>
    <property type="evidence" value="ECO:0007669"/>
    <property type="project" value="UniProtKB-SubCell"/>
</dbReference>
<evidence type="ECO:0000256" key="6">
    <source>
        <dbReference type="ARBA" id="ARBA00023136"/>
    </source>
</evidence>
<keyword evidence="10" id="KW-1185">Reference proteome</keyword>
<comment type="similarity">
    <text evidence="2">Belongs to the MgtC/SapB family.</text>
</comment>
<dbReference type="RefSeq" id="WP_186872311.1">
    <property type="nucleotide sequence ID" value="NZ_JACOOR010000006.1"/>
</dbReference>
<dbReference type="PRINTS" id="PR01837">
    <property type="entry name" value="MGTCSAPBPROT"/>
</dbReference>
<gene>
    <name evidence="9" type="ORF">H8S44_11840</name>
</gene>
<dbReference type="Proteomes" id="UP000649345">
    <property type="component" value="Unassembled WGS sequence"/>
</dbReference>
<evidence type="ECO:0000256" key="5">
    <source>
        <dbReference type="ARBA" id="ARBA00022989"/>
    </source>
</evidence>
<dbReference type="EMBL" id="JACOOR010000006">
    <property type="protein sequence ID" value="MBC5660461.1"/>
    <property type="molecule type" value="Genomic_DNA"/>
</dbReference>
<evidence type="ECO:0000256" key="1">
    <source>
        <dbReference type="ARBA" id="ARBA00004651"/>
    </source>
</evidence>
<keyword evidence="4 7" id="KW-0812">Transmembrane</keyword>